<dbReference type="EMBL" id="JACNYL010000001">
    <property type="protein sequence ID" value="MBD1420339.1"/>
    <property type="molecule type" value="Genomic_DNA"/>
</dbReference>
<protein>
    <submittedName>
        <fullName evidence="1">DUF4855 domain-containing protein</fullName>
    </submittedName>
</protein>
<accession>A0ABR7XMF3</accession>
<organism evidence="1 2">
    <name type="scientific">Sphingobacterium chuzhouense</name>
    <dbReference type="NCBI Taxonomy" id="1742264"/>
    <lineage>
        <taxon>Bacteria</taxon>
        <taxon>Pseudomonadati</taxon>
        <taxon>Bacteroidota</taxon>
        <taxon>Sphingobacteriia</taxon>
        <taxon>Sphingobacteriales</taxon>
        <taxon>Sphingobacteriaceae</taxon>
        <taxon>Sphingobacterium</taxon>
    </lineage>
</organism>
<evidence type="ECO:0000313" key="1">
    <source>
        <dbReference type="EMBL" id="MBD1420339.1"/>
    </source>
</evidence>
<dbReference type="RefSeq" id="WP_190312118.1">
    <property type="nucleotide sequence ID" value="NZ_JACNYL010000001.1"/>
</dbReference>
<comment type="caution">
    <text evidence="1">The sequence shown here is derived from an EMBL/GenBank/DDBJ whole genome shotgun (WGS) entry which is preliminary data.</text>
</comment>
<reference evidence="1 2" key="1">
    <citation type="submission" date="2020-08" db="EMBL/GenBank/DDBJ databases">
        <title>Sphingobacterium sp. DN00404 isolated from aquaculture water.</title>
        <authorList>
            <person name="Zhang M."/>
        </authorList>
    </citation>
    <scope>NUCLEOTIDE SEQUENCE [LARGE SCALE GENOMIC DNA]</scope>
    <source>
        <strain evidence="1 2">KCTC 42746</strain>
    </source>
</reference>
<sequence length="353" mass="42333">MMFIVFTLFPFRSEAQSYGKTNIVDLALIYHGGIHRDTYEWTKERFAPYVMYENLKGQKNWLFDGFLFLEFKDGKGRNYAPGYDKLNARKIEWEWLIDRHFEKNKALHALNEVIADAIGVLGKPHFKHKLVVGIPSPIRNQKDWGRLHSKELDFSKIEDRVEASKWYIETFLTRFKQEQLENLELAGFYWVDEDVRDGKEILIPIGDYIRSTAHQFYWIPYWNAPGNFDWKQFKFDFAWLQPNHFFNNKVDDTRIDEACTKAREFNMGMEMEFDDRALYRADENKRFRLERYMESFHKNDVWKTSSIAYYQGGDSFYKLATSTEIKDREIADILATEIVERKKRKVYNRLVKE</sequence>
<keyword evidence="2" id="KW-1185">Reference proteome</keyword>
<proteinExistence type="predicted"/>
<dbReference type="InterPro" id="IPR032329">
    <property type="entry name" value="DUF4855"/>
</dbReference>
<name>A0ABR7XMF3_9SPHI</name>
<dbReference type="Pfam" id="PF16147">
    <property type="entry name" value="DUF4855"/>
    <property type="match status" value="1"/>
</dbReference>
<gene>
    <name evidence="1" type="ORF">H8B21_02040</name>
</gene>
<dbReference type="Proteomes" id="UP000651112">
    <property type="component" value="Unassembled WGS sequence"/>
</dbReference>
<evidence type="ECO:0000313" key="2">
    <source>
        <dbReference type="Proteomes" id="UP000651112"/>
    </source>
</evidence>